<organism evidence="1">
    <name type="scientific">Arion vulgaris</name>
    <dbReference type="NCBI Taxonomy" id="1028688"/>
    <lineage>
        <taxon>Eukaryota</taxon>
        <taxon>Metazoa</taxon>
        <taxon>Spiralia</taxon>
        <taxon>Lophotrochozoa</taxon>
        <taxon>Mollusca</taxon>
        <taxon>Gastropoda</taxon>
        <taxon>Heterobranchia</taxon>
        <taxon>Euthyneura</taxon>
        <taxon>Panpulmonata</taxon>
        <taxon>Eupulmonata</taxon>
        <taxon>Stylommatophora</taxon>
        <taxon>Helicina</taxon>
        <taxon>Arionoidea</taxon>
        <taxon>Arionidae</taxon>
        <taxon>Arion</taxon>
    </lineage>
</organism>
<evidence type="ECO:0000313" key="1">
    <source>
        <dbReference type="EMBL" id="CEK59777.1"/>
    </source>
</evidence>
<accession>A0A0B6YUJ1</accession>
<protein>
    <submittedName>
        <fullName evidence="1">Uncharacterized protein</fullName>
    </submittedName>
</protein>
<gene>
    <name evidence="1" type="primary">ORF37390</name>
</gene>
<proteinExistence type="predicted"/>
<dbReference type="AlphaFoldDB" id="A0A0B6YUJ1"/>
<reference evidence="1" key="1">
    <citation type="submission" date="2014-12" db="EMBL/GenBank/DDBJ databases">
        <title>Insight into the proteome of Arion vulgaris.</title>
        <authorList>
            <person name="Aradska J."/>
            <person name="Bulat T."/>
            <person name="Smidak R."/>
            <person name="Sarate P."/>
            <person name="Gangsoo J."/>
            <person name="Sialana F."/>
            <person name="Bilban M."/>
            <person name="Lubec G."/>
        </authorList>
    </citation>
    <scope>NUCLEOTIDE SEQUENCE</scope>
    <source>
        <tissue evidence="1">Skin</tissue>
    </source>
</reference>
<sequence>MLREGLLPLSSVSLTIQVSFLRLQRCLSNETTLKRKQYGPQYDEEKTVKLIQETTLNV</sequence>
<name>A0A0B6YUJ1_9EUPU</name>
<dbReference type="EMBL" id="HACG01012912">
    <property type="protein sequence ID" value="CEK59777.1"/>
    <property type="molecule type" value="Transcribed_RNA"/>
</dbReference>